<reference evidence="9" key="1">
    <citation type="journal article" date="2022" name="bioRxiv">
        <title>Sequencing and chromosome-scale assembly of the giantPleurodeles waltlgenome.</title>
        <authorList>
            <person name="Brown T."/>
            <person name="Elewa A."/>
            <person name="Iarovenko S."/>
            <person name="Subramanian E."/>
            <person name="Araus A.J."/>
            <person name="Petzold A."/>
            <person name="Susuki M."/>
            <person name="Suzuki K.-i.T."/>
            <person name="Hayashi T."/>
            <person name="Toyoda A."/>
            <person name="Oliveira C."/>
            <person name="Osipova E."/>
            <person name="Leigh N.D."/>
            <person name="Simon A."/>
            <person name="Yun M.H."/>
        </authorList>
    </citation>
    <scope>NUCLEOTIDE SEQUENCE</scope>
    <source>
        <strain evidence="9">20211129_DDA</strain>
        <tissue evidence="9">Liver</tissue>
    </source>
</reference>
<dbReference type="GO" id="GO:0006888">
    <property type="term" value="P:endoplasmic reticulum to Golgi vesicle-mediated transport"/>
    <property type="evidence" value="ECO:0007669"/>
    <property type="project" value="TreeGrafter"/>
</dbReference>
<keyword evidence="2" id="KW-0963">Cytoplasm</keyword>
<organism evidence="9 10">
    <name type="scientific">Pleurodeles waltl</name>
    <name type="common">Iberian ribbed newt</name>
    <dbReference type="NCBI Taxonomy" id="8319"/>
    <lineage>
        <taxon>Eukaryota</taxon>
        <taxon>Metazoa</taxon>
        <taxon>Chordata</taxon>
        <taxon>Craniata</taxon>
        <taxon>Vertebrata</taxon>
        <taxon>Euteleostomi</taxon>
        <taxon>Amphibia</taxon>
        <taxon>Batrachia</taxon>
        <taxon>Caudata</taxon>
        <taxon>Salamandroidea</taxon>
        <taxon>Salamandridae</taxon>
        <taxon>Pleurodelinae</taxon>
        <taxon>Pleurodeles</taxon>
    </lineage>
</organism>
<dbReference type="GO" id="GO:0003779">
    <property type="term" value="F:actin binding"/>
    <property type="evidence" value="ECO:0007669"/>
    <property type="project" value="UniProtKB-KW"/>
</dbReference>
<dbReference type="AlphaFoldDB" id="A0AAV7KNH0"/>
<evidence type="ECO:0000256" key="4">
    <source>
        <dbReference type="ARBA" id="ARBA00023136"/>
    </source>
</evidence>
<accession>A0AAV7KNH0</accession>
<gene>
    <name evidence="9" type="ORF">NDU88_001060</name>
</gene>
<feature type="domain" description="WH2" evidence="8">
    <location>
        <begin position="722"/>
        <end position="739"/>
    </location>
</feature>
<dbReference type="GO" id="GO:0071933">
    <property type="term" value="F:Arp2/3 complex binding"/>
    <property type="evidence" value="ECO:0007669"/>
    <property type="project" value="TreeGrafter"/>
</dbReference>
<feature type="region of interest" description="Disordered" evidence="7">
    <location>
        <begin position="489"/>
        <end position="514"/>
    </location>
</feature>
<dbReference type="InterPro" id="IPR003124">
    <property type="entry name" value="WH2_dom"/>
</dbReference>
<evidence type="ECO:0000256" key="3">
    <source>
        <dbReference type="ARBA" id="ARBA00023054"/>
    </source>
</evidence>
<proteinExistence type="predicted"/>
<protein>
    <recommendedName>
        <fullName evidence="8">WH2 domain-containing protein</fullName>
    </recommendedName>
</protein>
<comment type="caution">
    <text evidence="9">The sequence shown here is derived from an EMBL/GenBank/DDBJ whole genome shotgun (WGS) entry which is preliminary data.</text>
</comment>
<dbReference type="InterPro" id="IPR031738">
    <property type="entry name" value="JMY/WHAMM"/>
</dbReference>
<evidence type="ECO:0000256" key="1">
    <source>
        <dbReference type="ARBA" id="ARBA00004156"/>
    </source>
</evidence>
<dbReference type="Pfam" id="PF15871">
    <property type="entry name" value="JMY"/>
    <property type="match status" value="1"/>
</dbReference>
<dbReference type="PROSITE" id="PS51082">
    <property type="entry name" value="WH2"/>
    <property type="match status" value="1"/>
</dbReference>
<keyword evidence="4" id="KW-0472">Membrane</keyword>
<dbReference type="GO" id="GO:0033116">
    <property type="term" value="C:endoplasmic reticulum-Golgi intermediate compartment membrane"/>
    <property type="evidence" value="ECO:0007669"/>
    <property type="project" value="TreeGrafter"/>
</dbReference>
<keyword evidence="6" id="KW-0968">Cytoplasmic vesicle</keyword>
<dbReference type="InterPro" id="IPR031808">
    <property type="entry name" value="JMY/WHAMM_N"/>
</dbReference>
<evidence type="ECO:0000256" key="7">
    <source>
        <dbReference type="SAM" id="MobiDB-lite"/>
    </source>
</evidence>
<dbReference type="Proteomes" id="UP001066276">
    <property type="component" value="Chromosome 12"/>
</dbReference>
<dbReference type="EMBL" id="JANPWB010000016">
    <property type="protein sequence ID" value="KAJ1080871.1"/>
    <property type="molecule type" value="Genomic_DNA"/>
</dbReference>
<dbReference type="GO" id="GO:0030659">
    <property type="term" value="C:cytoplasmic vesicle membrane"/>
    <property type="evidence" value="ECO:0007669"/>
    <property type="project" value="UniProtKB-SubCell"/>
</dbReference>
<evidence type="ECO:0000256" key="5">
    <source>
        <dbReference type="ARBA" id="ARBA00023203"/>
    </source>
</evidence>
<keyword evidence="3" id="KW-0175">Coiled coil</keyword>
<name>A0AAV7KNH0_PLEWA</name>
<evidence type="ECO:0000313" key="10">
    <source>
        <dbReference type="Proteomes" id="UP001066276"/>
    </source>
</evidence>
<feature type="compositionally biased region" description="Basic and acidic residues" evidence="7">
    <location>
        <begin position="779"/>
        <end position="788"/>
    </location>
</feature>
<feature type="region of interest" description="Disordered" evidence="7">
    <location>
        <begin position="615"/>
        <end position="690"/>
    </location>
</feature>
<feature type="region of interest" description="Disordered" evidence="7">
    <location>
        <begin position="768"/>
        <end position="788"/>
    </location>
</feature>
<dbReference type="PANTHER" id="PTHR23330">
    <property type="entry name" value="P300 TRANSCRIPTIONAL COFACTOR JMY-RELATED"/>
    <property type="match status" value="1"/>
</dbReference>
<evidence type="ECO:0000256" key="6">
    <source>
        <dbReference type="ARBA" id="ARBA00023329"/>
    </source>
</evidence>
<dbReference type="PANTHER" id="PTHR23330:SF6">
    <property type="entry name" value="WASP HOMOLOG-ASSOCIATED PROTEIN WITH ACTIN, MEMBRANES AND MICROTUBULES"/>
    <property type="match status" value="1"/>
</dbReference>
<keyword evidence="5" id="KW-0009">Actin-binding</keyword>
<feature type="compositionally biased region" description="Pro residues" evidence="7">
    <location>
        <begin position="620"/>
        <end position="642"/>
    </location>
</feature>
<sequence>MDSLDGWVAIKPNAFEETDTFRLVFIVCWNEIESKFAVTCHNRTLQLRQRRQSGGGREGEEDQRTSWAGLFSVRDLQLINHLLCGVCEELKPCFPALPVFESSSTLWSLIFPVETAFEGAEDDLEATCHNLEVYFRTATELCGRSIVLDSLFTEDQGDIDQYFENLHEFRKQNLEDRVTRAKEELRSILHQHKHANKMVDLMKVYELEEEVYQNLVTVATEFYQYLLQPFRDMRELAVLYKLEIVKSLKMDDLGPKRIEALEKDVDKWSTRAEQAGSSIQDVTVNYFKETVKALAAMQKHMEMDEKRFGQTAWAAAVPRLEKLKSLLAKETLQHMRARELCLNHKRVEIQRSMEKLTEQDMDFIDQLEIQYYETQLELYDVQFEILKHEERLLLTQLDSIKRQIKEKEEEVIYYDTCEDPDELQDNEPKGLLHHPESSAIKTLNMKAQRLESKRGNICARRAYLRNKRDQCEETQKLKLQQVEKTMKEYHEHHSIQIKRNKKKEEDKKKKEFVDQERHRTLQRLKTFKVKCPAQFVLKTSRSQPQSLKLSQDLSHRPLSPSIKSSQTPSMKPKVSPRSKVLGRGKPPSALVDVPVQIFVSPNVPKDLTFGDRLIEASTHVPPPPPPLPPPPPPPPLPPPLPFSPKAISQPLLPDPSLKTIKKPSVSEGLTESGTEAKPPESGKNVSNHYSGSMDEILASLKRGEILLRKVQHSCTPATDTGPRDSILSSIRQGVKLRKVVRKERADSSNEPESELERSIKAAMKRIKKVSADSEDEEMHEYKSGEWDT</sequence>
<feature type="compositionally biased region" description="Basic and acidic residues" evidence="7">
    <location>
        <begin position="502"/>
        <end position="514"/>
    </location>
</feature>
<evidence type="ECO:0000313" key="9">
    <source>
        <dbReference type="EMBL" id="KAJ1080871.1"/>
    </source>
</evidence>
<dbReference type="Pfam" id="PF15920">
    <property type="entry name" value="WHAMM-JMY_N"/>
    <property type="match status" value="1"/>
</dbReference>
<feature type="region of interest" description="Disordered" evidence="7">
    <location>
        <begin position="540"/>
        <end position="587"/>
    </location>
</feature>
<evidence type="ECO:0000256" key="2">
    <source>
        <dbReference type="ARBA" id="ARBA00022490"/>
    </source>
</evidence>
<comment type="subcellular location">
    <subcellularLocation>
        <location evidence="1">Cytoplasmic vesicle membrane</location>
    </subcellularLocation>
</comment>
<evidence type="ECO:0000259" key="8">
    <source>
        <dbReference type="PROSITE" id="PS51082"/>
    </source>
</evidence>
<dbReference type="GO" id="GO:0034314">
    <property type="term" value="P:Arp2/3 complex-mediated actin nucleation"/>
    <property type="evidence" value="ECO:0007669"/>
    <property type="project" value="TreeGrafter"/>
</dbReference>
<dbReference type="Gene3D" id="6.10.280.150">
    <property type="match status" value="1"/>
</dbReference>
<feature type="compositionally biased region" description="Polar residues" evidence="7">
    <location>
        <begin position="540"/>
        <end position="552"/>
    </location>
</feature>
<keyword evidence="10" id="KW-1185">Reference proteome</keyword>
<dbReference type="CDD" id="cd21762">
    <property type="entry name" value="WH2"/>
    <property type="match status" value="1"/>
</dbReference>